<comment type="caution">
    <text evidence="9">The sequence shown here is derived from an EMBL/GenBank/DDBJ whole genome shotgun (WGS) entry which is preliminary data.</text>
</comment>
<sequence>MTLNTVWAEIPMSDTAKNTKNPIRGLLTAGVRPQSTPRSTKSIINMSMGDPTVYGNLKTPVGVLEAMHKHLDSYKGHGYGPATGLNVARQALADKYSDPENGVNYTSDDTFLATGGSGAIELAMAALCGTGDSILIPRPGFTLYKTQAVSRGIDAREYDLLPENNWQADLAQMDSLIDSTTKAILINNPSNPCGSNWSKQHILDIIAIAEKHRVPIISDEMYEQLVFSGQVFYSTASLSKNVPVLTIGGLAKIHLVPGWRIGWVIVHDPINVMNSVKAALVNLCAILNGPNTTVQLAMPEIFFGDFNAAHLDFLKKTLEENARLVEKKANSIKGLRAITPQGAMYVMILFDPDVFDDSINNDSDLFHTLLWEENVEILPGDIFGLKNSMRIVIAPPKEILAEAFDRIETFCKRHYKN</sequence>
<gene>
    <name evidence="9" type="ORF">BB561_003956</name>
</gene>
<comment type="similarity">
    <text evidence="2 6">Belongs to the class-I pyridoxal-phosphate-dependent aminotransferase family.</text>
</comment>
<organism evidence="9 10">
    <name type="scientific">Smittium simulii</name>
    <dbReference type="NCBI Taxonomy" id="133385"/>
    <lineage>
        <taxon>Eukaryota</taxon>
        <taxon>Fungi</taxon>
        <taxon>Fungi incertae sedis</taxon>
        <taxon>Zoopagomycota</taxon>
        <taxon>Kickxellomycotina</taxon>
        <taxon>Harpellomycetes</taxon>
        <taxon>Harpellales</taxon>
        <taxon>Legeriomycetaceae</taxon>
        <taxon>Smittium</taxon>
    </lineage>
</organism>
<dbReference type="SUPFAM" id="SSF53383">
    <property type="entry name" value="PLP-dependent transferases"/>
    <property type="match status" value="1"/>
</dbReference>
<dbReference type="GO" id="GO:0004838">
    <property type="term" value="F:L-tyrosine-2-oxoglutarate transaminase activity"/>
    <property type="evidence" value="ECO:0007669"/>
    <property type="project" value="TreeGrafter"/>
</dbReference>
<dbReference type="AlphaFoldDB" id="A0A2T9YIV1"/>
<dbReference type="EMBL" id="MBFR01000169">
    <property type="protein sequence ID" value="PVU92250.1"/>
    <property type="molecule type" value="Genomic_DNA"/>
</dbReference>
<evidence type="ECO:0000256" key="1">
    <source>
        <dbReference type="ARBA" id="ARBA00001933"/>
    </source>
</evidence>
<feature type="domain" description="Aminotransferase class I/classII large" evidence="8">
    <location>
        <begin position="42"/>
        <end position="407"/>
    </location>
</feature>
<comment type="cofactor">
    <cofactor evidence="1 6 7">
        <name>pyridoxal 5'-phosphate</name>
        <dbReference type="ChEBI" id="CHEBI:597326"/>
    </cofactor>
</comment>
<evidence type="ECO:0000259" key="8">
    <source>
        <dbReference type="Pfam" id="PF00155"/>
    </source>
</evidence>
<dbReference type="GO" id="GO:0006572">
    <property type="term" value="P:L-tyrosine catabolic process"/>
    <property type="evidence" value="ECO:0007669"/>
    <property type="project" value="TreeGrafter"/>
</dbReference>
<dbReference type="Gene3D" id="3.90.1150.10">
    <property type="entry name" value="Aspartate Aminotransferase, domain 1"/>
    <property type="match status" value="1"/>
</dbReference>
<dbReference type="Pfam" id="PF00155">
    <property type="entry name" value="Aminotran_1_2"/>
    <property type="match status" value="1"/>
</dbReference>
<reference evidence="9 10" key="1">
    <citation type="journal article" date="2018" name="MBio">
        <title>Comparative Genomics Reveals the Core Gene Toolbox for the Fungus-Insect Symbiosis.</title>
        <authorList>
            <person name="Wang Y."/>
            <person name="Stata M."/>
            <person name="Wang W."/>
            <person name="Stajich J.E."/>
            <person name="White M.M."/>
            <person name="Moncalvo J.M."/>
        </authorList>
    </citation>
    <scope>NUCLEOTIDE SEQUENCE [LARGE SCALE GENOMIC DNA]</scope>
    <source>
        <strain evidence="9 10">SWE-8-4</strain>
    </source>
</reference>
<keyword evidence="4" id="KW-0808">Transferase</keyword>
<evidence type="ECO:0000313" key="9">
    <source>
        <dbReference type="EMBL" id="PVU92250.1"/>
    </source>
</evidence>
<dbReference type="NCBIfam" id="TIGR01265">
    <property type="entry name" value="tyr_nico_aTase"/>
    <property type="match status" value="1"/>
</dbReference>
<name>A0A2T9YIV1_9FUNG</name>
<keyword evidence="10" id="KW-1185">Reference proteome</keyword>
<dbReference type="GO" id="GO:0030170">
    <property type="term" value="F:pyridoxal phosphate binding"/>
    <property type="evidence" value="ECO:0007669"/>
    <property type="project" value="InterPro"/>
</dbReference>
<keyword evidence="3" id="KW-0032">Aminotransferase</keyword>
<dbReference type="CDD" id="cd00609">
    <property type="entry name" value="AAT_like"/>
    <property type="match status" value="1"/>
</dbReference>
<dbReference type="PRINTS" id="PR00753">
    <property type="entry name" value="ACCSYNTHASE"/>
</dbReference>
<dbReference type="PANTHER" id="PTHR45744:SF2">
    <property type="entry name" value="TYROSINE AMINOTRANSFERASE"/>
    <property type="match status" value="1"/>
</dbReference>
<dbReference type="InterPro" id="IPR005958">
    <property type="entry name" value="TyrNic_aminoTrfase"/>
</dbReference>
<dbReference type="STRING" id="133385.A0A2T9YIV1"/>
<dbReference type="PIRSF" id="PIRSF000517">
    <property type="entry name" value="Tyr_transaminase"/>
    <property type="match status" value="1"/>
</dbReference>
<dbReference type="InterPro" id="IPR015421">
    <property type="entry name" value="PyrdxlP-dep_Trfase_major"/>
</dbReference>
<dbReference type="OrthoDB" id="7042322at2759"/>
<dbReference type="Gene3D" id="3.40.640.10">
    <property type="entry name" value="Type I PLP-dependent aspartate aminotransferase-like (Major domain)"/>
    <property type="match status" value="1"/>
</dbReference>
<protein>
    <recommendedName>
        <fullName evidence="8">Aminotransferase class I/classII large domain-containing protein</fullName>
    </recommendedName>
</protein>
<evidence type="ECO:0000256" key="7">
    <source>
        <dbReference type="PIRSR" id="PIRSR000517-1"/>
    </source>
</evidence>
<evidence type="ECO:0000256" key="3">
    <source>
        <dbReference type="ARBA" id="ARBA00022576"/>
    </source>
</evidence>
<feature type="modified residue" description="N6-(pyridoxal phosphate)lysine" evidence="7">
    <location>
        <position position="252"/>
    </location>
</feature>
<accession>A0A2T9YIV1</accession>
<dbReference type="InterPro" id="IPR004839">
    <property type="entry name" value="Aminotransferase_I/II_large"/>
</dbReference>
<dbReference type="InterPro" id="IPR015422">
    <property type="entry name" value="PyrdxlP-dep_Trfase_small"/>
</dbReference>
<dbReference type="InterPro" id="IPR004838">
    <property type="entry name" value="NHTrfase_class1_PyrdxlP-BS"/>
</dbReference>
<evidence type="ECO:0000256" key="2">
    <source>
        <dbReference type="ARBA" id="ARBA00007441"/>
    </source>
</evidence>
<dbReference type="PANTHER" id="PTHR45744">
    <property type="entry name" value="TYROSINE AMINOTRANSFERASE"/>
    <property type="match status" value="1"/>
</dbReference>
<proteinExistence type="inferred from homology"/>
<evidence type="ECO:0000256" key="6">
    <source>
        <dbReference type="PIRNR" id="PIRNR000517"/>
    </source>
</evidence>
<dbReference type="InterPro" id="IPR015424">
    <property type="entry name" value="PyrdxlP-dep_Trfase"/>
</dbReference>
<evidence type="ECO:0000256" key="5">
    <source>
        <dbReference type="ARBA" id="ARBA00022898"/>
    </source>
</evidence>
<evidence type="ECO:0000313" key="10">
    <source>
        <dbReference type="Proteomes" id="UP000245383"/>
    </source>
</evidence>
<evidence type="ECO:0000256" key="4">
    <source>
        <dbReference type="ARBA" id="ARBA00022679"/>
    </source>
</evidence>
<keyword evidence="5 6" id="KW-0663">Pyridoxal phosphate</keyword>
<dbReference type="PROSITE" id="PS00105">
    <property type="entry name" value="AA_TRANSFER_CLASS_1"/>
    <property type="match status" value="1"/>
</dbReference>
<dbReference type="Proteomes" id="UP000245383">
    <property type="component" value="Unassembled WGS sequence"/>
</dbReference>